<name>A0ABS7VDB9_9GAMM</name>
<dbReference type="PANTHER" id="PTHR37423">
    <property type="entry name" value="SOLUBLE LYTIC MUREIN TRANSGLYCOSYLASE-RELATED"/>
    <property type="match status" value="1"/>
</dbReference>
<gene>
    <name evidence="3" type="ORF">LA374_12770</name>
</gene>
<dbReference type="Pfam" id="PF01464">
    <property type="entry name" value="SLT"/>
    <property type="match status" value="1"/>
</dbReference>
<proteinExistence type="inferred from homology"/>
<sequence>MRYSFLLVSLMLCQPLQAWHDRAWNLPATPSPLEQQRIEEEIRYLLASKGHLERTLGRARPMLRLIEAELRRRRLPDWLLLVPLVESSYRLDVVSHAGAAGPWQLMPETARRFGVPVEEAFDGRYSLPLATQGALDYLGWLRKTFDGEWLLALAAYNAGEGRLKASLAAAGTHSVQSLPLPAETRRYVARLQALGRLLSAPAHYGLRLPEWGEGGELRVDYPGECSLTGWSQRHRQDLQGLTALNPAWRSWEPAIRPPCPVLYGEASLRQAPRKRLTVTLPVSLEGLKDPLQFGTARGLDMVKREWPKAEINDPLGLREKRPHWWQ</sequence>
<dbReference type="CDD" id="cd16894">
    <property type="entry name" value="MltD-like"/>
    <property type="match status" value="1"/>
</dbReference>
<organism evidence="3 4">
    <name type="scientific">Aeromonas schubertii</name>
    <dbReference type="NCBI Taxonomy" id="652"/>
    <lineage>
        <taxon>Bacteria</taxon>
        <taxon>Pseudomonadati</taxon>
        <taxon>Pseudomonadota</taxon>
        <taxon>Gammaproteobacteria</taxon>
        <taxon>Aeromonadales</taxon>
        <taxon>Aeromonadaceae</taxon>
        <taxon>Aeromonas</taxon>
    </lineage>
</organism>
<reference evidence="3 4" key="1">
    <citation type="submission" date="2021-09" db="EMBL/GenBank/DDBJ databases">
        <title>Aeromonas schubertii isolated from Asian sea bass.</title>
        <authorList>
            <person name="Pinpimai K."/>
        </authorList>
    </citation>
    <scope>NUCLEOTIDE SEQUENCE [LARGE SCALE GENOMIC DNA]</scope>
    <source>
        <strain evidence="3 4">CHULA2021a</strain>
    </source>
</reference>
<comment type="similarity">
    <text evidence="1">Belongs to the transglycosylase Slt family.</text>
</comment>
<dbReference type="EMBL" id="JAIRBT010000016">
    <property type="protein sequence ID" value="MBZ6067072.1"/>
    <property type="molecule type" value="Genomic_DNA"/>
</dbReference>
<protein>
    <submittedName>
        <fullName evidence="3">Lytic transglycosylase domain-containing protein</fullName>
    </submittedName>
</protein>
<evidence type="ECO:0000313" key="4">
    <source>
        <dbReference type="Proteomes" id="UP000774958"/>
    </source>
</evidence>
<dbReference type="Gene3D" id="1.10.530.10">
    <property type="match status" value="1"/>
</dbReference>
<evidence type="ECO:0000259" key="2">
    <source>
        <dbReference type="Pfam" id="PF01464"/>
    </source>
</evidence>
<feature type="domain" description="Transglycosylase SLT" evidence="2">
    <location>
        <begin position="66"/>
        <end position="172"/>
    </location>
</feature>
<keyword evidence="4" id="KW-1185">Reference proteome</keyword>
<dbReference type="SUPFAM" id="SSF53955">
    <property type="entry name" value="Lysozyme-like"/>
    <property type="match status" value="1"/>
</dbReference>
<dbReference type="PANTHER" id="PTHR37423:SF2">
    <property type="entry name" value="MEMBRANE-BOUND LYTIC MUREIN TRANSGLYCOSYLASE C"/>
    <property type="match status" value="1"/>
</dbReference>
<evidence type="ECO:0000256" key="1">
    <source>
        <dbReference type="ARBA" id="ARBA00007734"/>
    </source>
</evidence>
<dbReference type="Proteomes" id="UP000774958">
    <property type="component" value="Unassembled WGS sequence"/>
</dbReference>
<dbReference type="InterPro" id="IPR023346">
    <property type="entry name" value="Lysozyme-like_dom_sf"/>
</dbReference>
<accession>A0ABS7VDB9</accession>
<comment type="caution">
    <text evidence="3">The sequence shown here is derived from an EMBL/GenBank/DDBJ whole genome shotgun (WGS) entry which is preliminary data.</text>
</comment>
<dbReference type="InterPro" id="IPR008258">
    <property type="entry name" value="Transglycosylase_SLT_dom_1"/>
</dbReference>
<evidence type="ECO:0000313" key="3">
    <source>
        <dbReference type="EMBL" id="MBZ6067072.1"/>
    </source>
</evidence>